<feature type="domain" description="Glycosyltransferase 2-like" evidence="2">
    <location>
        <begin position="25"/>
        <end position="112"/>
    </location>
</feature>
<protein>
    <submittedName>
        <fullName evidence="3">Glycosyltransferase family 2 protein</fullName>
        <ecNumber evidence="3">2.4.-.-</ecNumber>
    </submittedName>
</protein>
<dbReference type="Pfam" id="PF00535">
    <property type="entry name" value="Glycos_transf_2"/>
    <property type="match status" value="1"/>
</dbReference>
<proteinExistence type="predicted"/>
<dbReference type="PANTHER" id="PTHR43630">
    <property type="entry name" value="POLY-BETA-1,6-N-ACETYL-D-GLUCOSAMINE SYNTHASE"/>
    <property type="match status" value="1"/>
</dbReference>
<keyword evidence="3" id="KW-0808">Transferase</keyword>
<name>A0ABW2V492_9BACL</name>
<dbReference type="PANTHER" id="PTHR43630:SF2">
    <property type="entry name" value="GLYCOSYLTRANSFERASE"/>
    <property type="match status" value="1"/>
</dbReference>
<accession>A0ABW2V492</accession>
<dbReference type="SUPFAM" id="SSF53448">
    <property type="entry name" value="Nucleotide-diphospho-sugar transferases"/>
    <property type="match status" value="1"/>
</dbReference>
<evidence type="ECO:0000259" key="2">
    <source>
        <dbReference type="Pfam" id="PF00535"/>
    </source>
</evidence>
<dbReference type="GO" id="GO:0016757">
    <property type="term" value="F:glycosyltransferase activity"/>
    <property type="evidence" value="ECO:0007669"/>
    <property type="project" value="UniProtKB-KW"/>
</dbReference>
<reference evidence="4" key="1">
    <citation type="journal article" date="2019" name="Int. J. Syst. Evol. Microbiol.">
        <title>The Global Catalogue of Microorganisms (GCM) 10K type strain sequencing project: providing services to taxonomists for standard genome sequencing and annotation.</title>
        <authorList>
            <consortium name="The Broad Institute Genomics Platform"/>
            <consortium name="The Broad Institute Genome Sequencing Center for Infectious Disease"/>
            <person name="Wu L."/>
            <person name="Ma J."/>
        </authorList>
    </citation>
    <scope>NUCLEOTIDE SEQUENCE [LARGE SCALE GENOMIC DNA]</scope>
    <source>
        <strain evidence="4">JCM 18657</strain>
    </source>
</reference>
<dbReference type="EMBL" id="JBHTGQ010000031">
    <property type="protein sequence ID" value="MFC7750934.1"/>
    <property type="molecule type" value="Genomic_DNA"/>
</dbReference>
<dbReference type="Proteomes" id="UP001596528">
    <property type="component" value="Unassembled WGS sequence"/>
</dbReference>
<organism evidence="3 4">
    <name type="scientific">Paenibacillus thermoaerophilus</name>
    <dbReference type="NCBI Taxonomy" id="1215385"/>
    <lineage>
        <taxon>Bacteria</taxon>
        <taxon>Bacillati</taxon>
        <taxon>Bacillota</taxon>
        <taxon>Bacilli</taxon>
        <taxon>Bacillales</taxon>
        <taxon>Paenibacillaceae</taxon>
        <taxon>Paenibacillus</taxon>
    </lineage>
</organism>
<gene>
    <name evidence="3" type="ORF">ACFQWB_13485</name>
</gene>
<sequence>MDVMVDRSGSPRPDGSEEGGRKKLSVAIIAQNEQERIVKAIESCRSFADEIVVVDGGSTDRTAEIAAACGCSVYHNPWPGYAKQRNFAAGKARHDWILMLDTDEFPDEELIRSIHLWKLDAGAREDAYRLYRIGNFMGKWLDRGEYLVRLYDRRRISVVDTPVHEAPDVGGRPVGTLPGILWHDGFRSIEDHVIRFNRYTNLEAEKAFAAGKPFRLYRLLARPSLRFVQKYFVQGLFRKGLAGLTIAVLWSYYEYLAQIKHYEKRRLSAGGRTPAQHTGAPERATPVSM</sequence>
<evidence type="ECO:0000313" key="4">
    <source>
        <dbReference type="Proteomes" id="UP001596528"/>
    </source>
</evidence>
<dbReference type="Gene3D" id="3.90.550.10">
    <property type="entry name" value="Spore Coat Polysaccharide Biosynthesis Protein SpsA, Chain A"/>
    <property type="match status" value="1"/>
</dbReference>
<dbReference type="EC" id="2.4.-.-" evidence="3"/>
<feature type="region of interest" description="Disordered" evidence="1">
    <location>
        <begin position="1"/>
        <end position="23"/>
    </location>
</feature>
<keyword evidence="3" id="KW-0328">Glycosyltransferase</keyword>
<dbReference type="InterPro" id="IPR001173">
    <property type="entry name" value="Glyco_trans_2-like"/>
</dbReference>
<dbReference type="InterPro" id="IPR029044">
    <property type="entry name" value="Nucleotide-diphossugar_trans"/>
</dbReference>
<comment type="caution">
    <text evidence="3">The sequence shown here is derived from an EMBL/GenBank/DDBJ whole genome shotgun (WGS) entry which is preliminary data.</text>
</comment>
<evidence type="ECO:0000256" key="1">
    <source>
        <dbReference type="SAM" id="MobiDB-lite"/>
    </source>
</evidence>
<dbReference type="RefSeq" id="WP_246068116.1">
    <property type="nucleotide sequence ID" value="NZ_JBHTGQ010000031.1"/>
</dbReference>
<dbReference type="CDD" id="cd02511">
    <property type="entry name" value="Beta4Glucosyltransferase"/>
    <property type="match status" value="1"/>
</dbReference>
<evidence type="ECO:0000313" key="3">
    <source>
        <dbReference type="EMBL" id="MFC7750934.1"/>
    </source>
</evidence>
<feature type="region of interest" description="Disordered" evidence="1">
    <location>
        <begin position="270"/>
        <end position="289"/>
    </location>
</feature>
<keyword evidence="4" id="KW-1185">Reference proteome</keyword>